<dbReference type="RefSeq" id="YP_009395064.1">
    <property type="nucleotide sequence ID" value="NC_035275.1"/>
</dbReference>
<reference evidence="1" key="1">
    <citation type="journal article" date="2017" name="J. Phycol.">
        <title>Analysis of chloroplast genomes and a supermatrix inform reclassification of the Rhodomelaceae (Rhodophyta).</title>
        <authorList>
            <person name="Diaz-Tapia P."/>
            <person name="Maggs C.A."/>
            <person name="West J.A."/>
            <person name="Verbruggen H."/>
        </authorList>
    </citation>
    <scope>NUCLEOTIDE SEQUENCE</scope>
    <source>
        <strain evidence="1">PD550</strain>
    </source>
</reference>
<gene>
    <name evidence="1" type="primary">orf37</name>
</gene>
<organism evidence="1">
    <name type="scientific">Polysiphonia urceolata</name>
    <name type="common">Red alga</name>
    <name type="synonym">Conferva urceolata</name>
    <dbReference type="NCBI Taxonomy" id="173545"/>
    <lineage>
        <taxon>Eukaryota</taxon>
        <taxon>Rhodophyta</taxon>
        <taxon>Florideophyceae</taxon>
        <taxon>Rhodymeniophycidae</taxon>
        <taxon>Ceramiales</taxon>
        <taxon>Rhodomelaceae</taxon>
        <taxon>Polysiphonioideae</taxon>
        <taxon>Polysiphonia</taxon>
    </lineage>
</organism>
<name>A0A1Z1MCC1_POLUR</name>
<keyword evidence="1" id="KW-0150">Chloroplast</keyword>
<dbReference type="GeneID" id="33357028"/>
<evidence type="ECO:0000313" key="1">
    <source>
        <dbReference type="EMBL" id="ARW63626.1"/>
    </source>
</evidence>
<proteinExistence type="predicted"/>
<dbReference type="AlphaFoldDB" id="A0A1Z1MCC1"/>
<keyword evidence="1" id="KW-0934">Plastid</keyword>
<protein>
    <submittedName>
        <fullName evidence="1">Uncharacterized protein</fullName>
    </submittedName>
</protein>
<sequence length="37" mass="4520">MTIFTIWYYNVYISSSQKQLTVFCILYLIYSLQLSIY</sequence>
<accession>A0A1Z1MCC1</accession>
<geneLocation type="chloroplast" evidence="1"/>
<dbReference type="EMBL" id="MF101428">
    <property type="protein sequence ID" value="ARW63626.1"/>
    <property type="molecule type" value="Genomic_DNA"/>
</dbReference>